<name>A0AAD1XSS1_EUPCR</name>
<dbReference type="AlphaFoldDB" id="A0AAD1XSS1"/>
<evidence type="ECO:0000313" key="1">
    <source>
        <dbReference type="EMBL" id="CAI2378598.1"/>
    </source>
</evidence>
<organism evidence="1 2">
    <name type="scientific">Euplotes crassus</name>
    <dbReference type="NCBI Taxonomy" id="5936"/>
    <lineage>
        <taxon>Eukaryota</taxon>
        <taxon>Sar</taxon>
        <taxon>Alveolata</taxon>
        <taxon>Ciliophora</taxon>
        <taxon>Intramacronucleata</taxon>
        <taxon>Spirotrichea</taxon>
        <taxon>Hypotrichia</taxon>
        <taxon>Euplotida</taxon>
        <taxon>Euplotidae</taxon>
        <taxon>Moneuplotes</taxon>
    </lineage>
</organism>
<proteinExistence type="predicted"/>
<accession>A0AAD1XSS1</accession>
<protein>
    <submittedName>
        <fullName evidence="1">Uncharacterized protein</fullName>
    </submittedName>
</protein>
<dbReference type="Proteomes" id="UP001295684">
    <property type="component" value="Unassembled WGS sequence"/>
</dbReference>
<sequence length="263" mass="30406">MEFRDGREEMEVRKKECKVRDEVVKGACCGFGLGKIPEDVYFIRYQEMYNFQLLLLRKIQSLKLSSIPSVTTIDNKNKEGLLKTPNAFFPKSITDLFIHCSHGNFRKKDINKGSYNKRIAISLIPRVMKRFTLVCFKLSQNQFRKIIQVGRHLDKIELRVGVLALNGLKLSKSLHYCIKAIHFDFRVQDRLPFKLENNGSLKDFIKAASETDLKDSLEELEFQGGVSKDMLVGYAKDLGFQNISPRDPYTDYIILTLIRQTIL</sequence>
<evidence type="ECO:0000313" key="2">
    <source>
        <dbReference type="Proteomes" id="UP001295684"/>
    </source>
</evidence>
<reference evidence="1" key="1">
    <citation type="submission" date="2023-07" db="EMBL/GenBank/DDBJ databases">
        <authorList>
            <consortium name="AG Swart"/>
            <person name="Singh M."/>
            <person name="Singh A."/>
            <person name="Seah K."/>
            <person name="Emmerich C."/>
        </authorList>
    </citation>
    <scope>NUCLEOTIDE SEQUENCE</scope>
    <source>
        <strain evidence="1">DP1</strain>
    </source>
</reference>
<gene>
    <name evidence="1" type="ORF">ECRASSUSDP1_LOCUS19995</name>
</gene>
<keyword evidence="2" id="KW-1185">Reference proteome</keyword>
<dbReference type="EMBL" id="CAMPGE010020343">
    <property type="protein sequence ID" value="CAI2378598.1"/>
    <property type="molecule type" value="Genomic_DNA"/>
</dbReference>
<comment type="caution">
    <text evidence="1">The sequence shown here is derived from an EMBL/GenBank/DDBJ whole genome shotgun (WGS) entry which is preliminary data.</text>
</comment>